<dbReference type="InterPro" id="IPR003489">
    <property type="entry name" value="RHF/RaiA"/>
</dbReference>
<gene>
    <name evidence="1" type="ORF">HHI_03012</name>
</gene>
<dbReference type="AlphaFoldDB" id="A0A059FZ22"/>
<dbReference type="EMBL" id="ARYI01000002">
    <property type="protein sequence ID" value="KCZ95707.1"/>
    <property type="molecule type" value="Genomic_DNA"/>
</dbReference>
<evidence type="ECO:0008006" key="3">
    <source>
        <dbReference type="Google" id="ProtNLM"/>
    </source>
</evidence>
<keyword evidence="2" id="KW-1185">Reference proteome</keyword>
<dbReference type="PATRIC" id="fig|1280951.3.peg.608"/>
<name>A0A059FZ22_9PROT</name>
<dbReference type="SUPFAM" id="SSF69754">
    <property type="entry name" value="Ribosome binding protein Y (YfiA homologue)"/>
    <property type="match status" value="1"/>
</dbReference>
<dbReference type="Pfam" id="PF02482">
    <property type="entry name" value="Ribosomal_S30AE"/>
    <property type="match status" value="1"/>
</dbReference>
<dbReference type="Gene3D" id="3.30.160.100">
    <property type="entry name" value="Ribosome hibernation promotion factor-like"/>
    <property type="match status" value="1"/>
</dbReference>
<evidence type="ECO:0000313" key="1">
    <source>
        <dbReference type="EMBL" id="KCZ95707.1"/>
    </source>
</evidence>
<dbReference type="InterPro" id="IPR036567">
    <property type="entry name" value="RHF-like"/>
</dbReference>
<dbReference type="RefSeq" id="WP_011646358.1">
    <property type="nucleotide sequence ID" value="NZ_ARYI01000002.1"/>
</dbReference>
<comment type="caution">
    <text evidence="1">The sequence shown here is derived from an EMBL/GenBank/DDBJ whole genome shotgun (WGS) entry which is preliminary data.</text>
</comment>
<dbReference type="OrthoDB" id="121633at2"/>
<accession>A0A059FZ22</accession>
<dbReference type="Proteomes" id="UP000025061">
    <property type="component" value="Unassembled WGS sequence"/>
</dbReference>
<proteinExistence type="predicted"/>
<sequence length="107" mass="12117">MDFQFNTGNKVDGDARMDEHFETRFRERLERFEPRLSRIEVHVRDTDGTRRDGPDGIEAVIEARPYNGEPLTASDKAGTPEAAVNAALQKLVTRLDATFGKADRVRK</sequence>
<organism evidence="1 2">
    <name type="scientific">Hyphomonas hirschiana VP5</name>
    <dbReference type="NCBI Taxonomy" id="1280951"/>
    <lineage>
        <taxon>Bacteria</taxon>
        <taxon>Pseudomonadati</taxon>
        <taxon>Pseudomonadota</taxon>
        <taxon>Alphaproteobacteria</taxon>
        <taxon>Hyphomonadales</taxon>
        <taxon>Hyphomonadaceae</taxon>
        <taxon>Hyphomonas</taxon>
    </lineage>
</organism>
<evidence type="ECO:0000313" key="2">
    <source>
        <dbReference type="Proteomes" id="UP000025061"/>
    </source>
</evidence>
<protein>
    <recommendedName>
        <fullName evidence="3">Ribosomal subunit interface protein</fullName>
    </recommendedName>
</protein>
<reference evidence="1 2" key="1">
    <citation type="submission" date="2013-04" db="EMBL/GenBank/DDBJ databases">
        <title>Hyphomonas hirschiana VP5 Genome Sequencing.</title>
        <authorList>
            <person name="Lai Q."/>
            <person name="Shao Z."/>
        </authorList>
    </citation>
    <scope>NUCLEOTIDE SEQUENCE [LARGE SCALE GENOMIC DNA]</scope>
    <source>
        <strain evidence="1 2">VP5</strain>
    </source>
</reference>